<sequence length="299" mass="33269">MNLSQEYNIEFGVPSWVRISPCQKYIACGTSTGYLYIISIEEKKILKFALIHTKGINDGVWSSDSKFIVTASDDKMACITETQELTVIRKLIGHRSKIFCVAISPDNSRIATGSKDTAFCIWDPRNSNSLSEIGGHTEPISSISFNYDGTLILTSSFDGIVRVWDSISLICLRTYIMEGHPITRSLFAPNSQFVTAFSTDNLGQLIEIKTGKVFRNFRGHVNSKYMVDAGYIHRNDNSDGELWVSSEDQKIHAWNVQSGEEIWQLDIGFDLAVANSTPDGSLFCVGGNIPGIVRLYTPK</sequence>
<dbReference type="STRING" id="5722.A2G614"/>
<dbReference type="AlphaFoldDB" id="A2G614"/>
<accession>A2G614</accession>
<dbReference type="RefSeq" id="XP_001300340.1">
    <property type="nucleotide sequence ID" value="XM_001300339.1"/>
</dbReference>
<dbReference type="PROSITE" id="PS50294">
    <property type="entry name" value="WD_REPEATS_REGION"/>
    <property type="match status" value="2"/>
</dbReference>
<dbReference type="SUPFAM" id="SSF50978">
    <property type="entry name" value="WD40 repeat-like"/>
    <property type="match status" value="1"/>
</dbReference>
<dbReference type="InterPro" id="IPR001680">
    <property type="entry name" value="WD40_rpt"/>
</dbReference>
<dbReference type="PANTHER" id="PTHR14604">
    <property type="entry name" value="WD40 REPEAT PF20"/>
    <property type="match status" value="1"/>
</dbReference>
<proteinExistence type="predicted"/>
<dbReference type="Pfam" id="PF00400">
    <property type="entry name" value="WD40"/>
    <property type="match status" value="3"/>
</dbReference>
<dbReference type="VEuPathDB" id="TrichDB:TVAGG3_0212700"/>
<gene>
    <name evidence="2" type="ORF">TVAG_396090</name>
</gene>
<dbReference type="Gene3D" id="2.130.10.10">
    <property type="entry name" value="YVTN repeat-like/Quinoprotein amine dehydrogenase"/>
    <property type="match status" value="1"/>
</dbReference>
<organism evidence="2 3">
    <name type="scientific">Trichomonas vaginalis (strain ATCC PRA-98 / G3)</name>
    <dbReference type="NCBI Taxonomy" id="412133"/>
    <lineage>
        <taxon>Eukaryota</taxon>
        <taxon>Metamonada</taxon>
        <taxon>Parabasalia</taxon>
        <taxon>Trichomonadida</taxon>
        <taxon>Trichomonadidae</taxon>
        <taxon>Trichomonas</taxon>
    </lineage>
</organism>
<evidence type="ECO:0000313" key="2">
    <source>
        <dbReference type="EMBL" id="EAX87410.1"/>
    </source>
</evidence>
<dbReference type="SMART" id="SM00320">
    <property type="entry name" value="WD40"/>
    <property type="match status" value="4"/>
</dbReference>
<dbReference type="eggNOG" id="KOG0266">
    <property type="taxonomic scope" value="Eukaryota"/>
</dbReference>
<dbReference type="KEGG" id="tva:4745062"/>
<dbReference type="OMA" id="ACITETQ"/>
<dbReference type="OrthoDB" id="674604at2759"/>
<dbReference type="EMBL" id="DS114458">
    <property type="protein sequence ID" value="EAX87410.1"/>
    <property type="molecule type" value="Genomic_DNA"/>
</dbReference>
<dbReference type="SMR" id="A2G614"/>
<dbReference type="InterPro" id="IPR036322">
    <property type="entry name" value="WD40_repeat_dom_sf"/>
</dbReference>
<dbReference type="InterPro" id="IPR050995">
    <property type="entry name" value="WD-F-box_domain-protein"/>
</dbReference>
<reference evidence="2" key="1">
    <citation type="submission" date="2006-10" db="EMBL/GenBank/DDBJ databases">
        <authorList>
            <person name="Amadeo P."/>
            <person name="Zhao Q."/>
            <person name="Wortman J."/>
            <person name="Fraser-Liggett C."/>
            <person name="Carlton J."/>
        </authorList>
    </citation>
    <scope>NUCLEOTIDE SEQUENCE</scope>
    <source>
        <strain evidence="2">G3</strain>
    </source>
</reference>
<keyword evidence="3" id="KW-1185">Reference proteome</keyword>
<dbReference type="PANTHER" id="PTHR14604:SF3">
    <property type="entry name" value="SPERM-ASSOCIATED ANTIGEN 16 PROTEIN"/>
    <property type="match status" value="1"/>
</dbReference>
<name>A2G614_TRIV3</name>
<feature type="repeat" description="WD" evidence="1">
    <location>
        <begin position="133"/>
        <end position="165"/>
    </location>
</feature>
<feature type="repeat" description="WD" evidence="1">
    <location>
        <begin position="91"/>
        <end position="132"/>
    </location>
</feature>
<dbReference type="InParanoid" id="A2G614"/>
<protein>
    <submittedName>
        <fullName evidence="2">Trp-Asp repeats containing protein, putative</fullName>
    </submittedName>
</protein>
<dbReference type="InterPro" id="IPR015943">
    <property type="entry name" value="WD40/YVTN_repeat-like_dom_sf"/>
</dbReference>
<evidence type="ECO:0000256" key="1">
    <source>
        <dbReference type="PROSITE-ProRule" id="PRU00221"/>
    </source>
</evidence>
<keyword evidence="1" id="KW-0853">WD repeat</keyword>
<evidence type="ECO:0000313" key="3">
    <source>
        <dbReference type="Proteomes" id="UP000001542"/>
    </source>
</evidence>
<dbReference type="VEuPathDB" id="TrichDB:TVAG_396090"/>
<dbReference type="Proteomes" id="UP000001542">
    <property type="component" value="Unassembled WGS sequence"/>
</dbReference>
<dbReference type="PROSITE" id="PS50082">
    <property type="entry name" value="WD_REPEATS_2"/>
    <property type="match status" value="2"/>
</dbReference>
<reference evidence="2" key="2">
    <citation type="journal article" date="2007" name="Science">
        <title>Draft genome sequence of the sexually transmitted pathogen Trichomonas vaginalis.</title>
        <authorList>
            <person name="Carlton J.M."/>
            <person name="Hirt R.P."/>
            <person name="Silva J.C."/>
            <person name="Delcher A.L."/>
            <person name="Schatz M."/>
            <person name="Zhao Q."/>
            <person name="Wortman J.R."/>
            <person name="Bidwell S.L."/>
            <person name="Alsmark U.C.M."/>
            <person name="Besteiro S."/>
            <person name="Sicheritz-Ponten T."/>
            <person name="Noel C.J."/>
            <person name="Dacks J.B."/>
            <person name="Foster P.G."/>
            <person name="Simillion C."/>
            <person name="Van de Peer Y."/>
            <person name="Miranda-Saavedra D."/>
            <person name="Barton G.J."/>
            <person name="Westrop G.D."/>
            <person name="Mueller S."/>
            <person name="Dessi D."/>
            <person name="Fiori P.L."/>
            <person name="Ren Q."/>
            <person name="Paulsen I."/>
            <person name="Zhang H."/>
            <person name="Bastida-Corcuera F.D."/>
            <person name="Simoes-Barbosa A."/>
            <person name="Brown M.T."/>
            <person name="Hayes R.D."/>
            <person name="Mukherjee M."/>
            <person name="Okumura C.Y."/>
            <person name="Schneider R."/>
            <person name="Smith A.J."/>
            <person name="Vanacova S."/>
            <person name="Villalvazo M."/>
            <person name="Haas B.J."/>
            <person name="Pertea M."/>
            <person name="Feldblyum T.V."/>
            <person name="Utterback T.R."/>
            <person name="Shu C.L."/>
            <person name="Osoegawa K."/>
            <person name="de Jong P.J."/>
            <person name="Hrdy I."/>
            <person name="Horvathova L."/>
            <person name="Zubacova Z."/>
            <person name="Dolezal P."/>
            <person name="Malik S.B."/>
            <person name="Logsdon J.M. Jr."/>
            <person name="Henze K."/>
            <person name="Gupta A."/>
            <person name="Wang C.C."/>
            <person name="Dunne R.L."/>
            <person name="Upcroft J.A."/>
            <person name="Upcroft P."/>
            <person name="White O."/>
            <person name="Salzberg S.L."/>
            <person name="Tang P."/>
            <person name="Chiu C.-H."/>
            <person name="Lee Y.-S."/>
            <person name="Embley T.M."/>
            <person name="Coombs G.H."/>
            <person name="Mottram J.C."/>
            <person name="Tachezy J."/>
            <person name="Fraser-Liggett C.M."/>
            <person name="Johnson P.J."/>
        </authorList>
    </citation>
    <scope>NUCLEOTIDE SEQUENCE [LARGE SCALE GENOMIC DNA]</scope>
    <source>
        <strain evidence="2">G3</strain>
    </source>
</reference>